<dbReference type="STRING" id="150146.SAMN05443667_113132"/>
<keyword evidence="2" id="KW-0732">Signal</keyword>
<gene>
    <name evidence="4" type="ORF">SAMN05443667_113132</name>
</gene>
<dbReference type="Gene3D" id="3.40.50.1820">
    <property type="entry name" value="alpha/beta hydrolase"/>
    <property type="match status" value="1"/>
</dbReference>
<keyword evidence="1 4" id="KW-0378">Hydrolase</keyword>
<dbReference type="InterPro" id="IPR029058">
    <property type="entry name" value="AB_hydrolase_fold"/>
</dbReference>
<dbReference type="Pfam" id="PF20434">
    <property type="entry name" value="BD-FAE"/>
    <property type="match status" value="1"/>
</dbReference>
<dbReference type="OrthoDB" id="9777975at2"/>
<evidence type="ECO:0000313" key="5">
    <source>
        <dbReference type="Proteomes" id="UP000198951"/>
    </source>
</evidence>
<reference evidence="5" key="1">
    <citation type="submission" date="2016-10" db="EMBL/GenBank/DDBJ databases">
        <authorList>
            <person name="Varghese N."/>
            <person name="Submissions S."/>
        </authorList>
    </citation>
    <scope>NUCLEOTIDE SEQUENCE [LARGE SCALE GENOMIC DNA]</scope>
    <source>
        <strain evidence="5">DSM 22376</strain>
    </source>
</reference>
<protein>
    <submittedName>
        <fullName evidence="4">Alpha/beta hydrolase fold</fullName>
    </submittedName>
</protein>
<dbReference type="PROSITE" id="PS51257">
    <property type="entry name" value="PROKAR_LIPOPROTEIN"/>
    <property type="match status" value="1"/>
</dbReference>
<feature type="signal peptide" evidence="2">
    <location>
        <begin position="1"/>
        <end position="20"/>
    </location>
</feature>
<evidence type="ECO:0000256" key="1">
    <source>
        <dbReference type="ARBA" id="ARBA00022801"/>
    </source>
</evidence>
<dbReference type="Proteomes" id="UP000198951">
    <property type="component" value="Unassembled WGS sequence"/>
</dbReference>
<keyword evidence="5" id="KW-1185">Reference proteome</keyword>
<proteinExistence type="predicted"/>
<accession>A0A1H4FI28</accession>
<evidence type="ECO:0000259" key="3">
    <source>
        <dbReference type="Pfam" id="PF20434"/>
    </source>
</evidence>
<feature type="domain" description="BD-FAE-like" evidence="3">
    <location>
        <begin position="43"/>
        <end position="220"/>
    </location>
</feature>
<name>A0A1H4FI28_9FLAO</name>
<dbReference type="PANTHER" id="PTHR48081:SF33">
    <property type="entry name" value="KYNURENINE FORMAMIDASE"/>
    <property type="match status" value="1"/>
</dbReference>
<evidence type="ECO:0000313" key="4">
    <source>
        <dbReference type="EMBL" id="SEA96946.1"/>
    </source>
</evidence>
<dbReference type="AlphaFoldDB" id="A0A1H4FI28"/>
<dbReference type="GO" id="GO:0016787">
    <property type="term" value="F:hydrolase activity"/>
    <property type="evidence" value="ECO:0007669"/>
    <property type="project" value="UniProtKB-KW"/>
</dbReference>
<feature type="chain" id="PRO_5011713975" evidence="2">
    <location>
        <begin position="21"/>
        <end position="279"/>
    </location>
</feature>
<evidence type="ECO:0000256" key="2">
    <source>
        <dbReference type="SAM" id="SignalP"/>
    </source>
</evidence>
<dbReference type="PANTHER" id="PTHR48081">
    <property type="entry name" value="AB HYDROLASE SUPERFAMILY PROTEIN C4A8.06C"/>
    <property type="match status" value="1"/>
</dbReference>
<dbReference type="RefSeq" id="WP_091092678.1">
    <property type="nucleotide sequence ID" value="NZ_FNRD01000013.1"/>
</dbReference>
<dbReference type="InterPro" id="IPR049492">
    <property type="entry name" value="BD-FAE-like_dom"/>
</dbReference>
<dbReference type="EMBL" id="FNRD01000013">
    <property type="protein sequence ID" value="SEA96946.1"/>
    <property type="molecule type" value="Genomic_DNA"/>
</dbReference>
<dbReference type="InterPro" id="IPR050300">
    <property type="entry name" value="GDXG_lipolytic_enzyme"/>
</dbReference>
<organism evidence="4 5">
    <name type="scientific">Flavobacterium gillisiae</name>
    <dbReference type="NCBI Taxonomy" id="150146"/>
    <lineage>
        <taxon>Bacteria</taxon>
        <taxon>Pseudomonadati</taxon>
        <taxon>Bacteroidota</taxon>
        <taxon>Flavobacteriia</taxon>
        <taxon>Flavobacteriales</taxon>
        <taxon>Flavobacteriaceae</taxon>
        <taxon>Flavobacterium</taxon>
    </lineage>
</organism>
<sequence>MRYKIAILVLLNSLLLGSCASKKITDASYLVSSKENTIAAPKMNVFVPRNSKAKQLPVLIFVHGGYWNSGRKGTYDLLGRNFARKGVVTVIPDYTLSPNTDYDGMARQIAAVIQWTKDSISKYKGNPNAVFVTGHSAGGHLGALAVMNPKYGIDPKSIAGIILNDAAGLDMKYYLEENPPTTEYNYITTWTNSPARWQDASPIYFLDKNTPPFLIYVGDKTYASIKTTNKRFIDALHPFQPEVKAIPINKKHVPMVTQYFYPWSDRLDEVIDFMNSNLK</sequence>
<dbReference type="SUPFAM" id="SSF53474">
    <property type="entry name" value="alpha/beta-Hydrolases"/>
    <property type="match status" value="1"/>
</dbReference>